<dbReference type="PaxDb" id="2850-Phatr37297"/>
<feature type="domain" description="PiggyBac transposable element-derived protein" evidence="1">
    <location>
        <begin position="273"/>
        <end position="457"/>
    </location>
</feature>
<dbReference type="InParanoid" id="B7G2P6"/>
<dbReference type="AlphaFoldDB" id="B7G2P6"/>
<dbReference type="OrthoDB" id="121467at2759"/>
<dbReference type="Pfam" id="PF13843">
    <property type="entry name" value="DDE_Tnp_1_7"/>
    <property type="match status" value="1"/>
</dbReference>
<organism evidence="2 3">
    <name type="scientific">Phaeodactylum tricornutum (strain CCAP 1055/1)</name>
    <dbReference type="NCBI Taxonomy" id="556484"/>
    <lineage>
        <taxon>Eukaryota</taxon>
        <taxon>Sar</taxon>
        <taxon>Stramenopiles</taxon>
        <taxon>Ochrophyta</taxon>
        <taxon>Bacillariophyta</taxon>
        <taxon>Bacillariophyceae</taxon>
        <taxon>Bacillariophycidae</taxon>
        <taxon>Naviculales</taxon>
        <taxon>Phaeodactylaceae</taxon>
        <taxon>Phaeodactylum</taxon>
    </lineage>
</organism>
<dbReference type="Proteomes" id="UP000000759">
    <property type="component" value="Chromosome 12"/>
</dbReference>
<protein>
    <recommendedName>
        <fullName evidence="1">PiggyBac transposable element-derived protein domain-containing protein</fullName>
    </recommendedName>
</protein>
<reference evidence="2 3" key="1">
    <citation type="journal article" date="2008" name="Nature">
        <title>The Phaeodactylum genome reveals the evolutionary history of diatom genomes.</title>
        <authorList>
            <person name="Bowler C."/>
            <person name="Allen A.E."/>
            <person name="Badger J.H."/>
            <person name="Grimwood J."/>
            <person name="Jabbari K."/>
            <person name="Kuo A."/>
            <person name="Maheswari U."/>
            <person name="Martens C."/>
            <person name="Maumus F."/>
            <person name="Otillar R.P."/>
            <person name="Rayko E."/>
            <person name="Salamov A."/>
            <person name="Vandepoele K."/>
            <person name="Beszteri B."/>
            <person name="Gruber A."/>
            <person name="Heijde M."/>
            <person name="Katinka M."/>
            <person name="Mock T."/>
            <person name="Valentin K."/>
            <person name="Verret F."/>
            <person name="Berges J.A."/>
            <person name="Brownlee C."/>
            <person name="Cadoret J.P."/>
            <person name="Chiovitti A."/>
            <person name="Choi C.J."/>
            <person name="Coesel S."/>
            <person name="De Martino A."/>
            <person name="Detter J.C."/>
            <person name="Durkin C."/>
            <person name="Falciatore A."/>
            <person name="Fournet J."/>
            <person name="Haruta M."/>
            <person name="Huysman M.J."/>
            <person name="Jenkins B.D."/>
            <person name="Jiroutova K."/>
            <person name="Jorgensen R.E."/>
            <person name="Joubert Y."/>
            <person name="Kaplan A."/>
            <person name="Kroger N."/>
            <person name="Kroth P.G."/>
            <person name="La Roche J."/>
            <person name="Lindquist E."/>
            <person name="Lommer M."/>
            <person name="Martin-Jezequel V."/>
            <person name="Lopez P.J."/>
            <person name="Lucas S."/>
            <person name="Mangogna M."/>
            <person name="McGinnis K."/>
            <person name="Medlin L.K."/>
            <person name="Montsant A."/>
            <person name="Oudot-Le Secq M.P."/>
            <person name="Napoli C."/>
            <person name="Obornik M."/>
            <person name="Parker M.S."/>
            <person name="Petit J.L."/>
            <person name="Porcel B.M."/>
            <person name="Poulsen N."/>
            <person name="Robison M."/>
            <person name="Rychlewski L."/>
            <person name="Rynearson T.A."/>
            <person name="Schmutz J."/>
            <person name="Shapiro H."/>
            <person name="Siaut M."/>
            <person name="Stanley M."/>
            <person name="Sussman M.R."/>
            <person name="Taylor A.R."/>
            <person name="Vardi A."/>
            <person name="von Dassow P."/>
            <person name="Vyverman W."/>
            <person name="Willis A."/>
            <person name="Wyrwicz L.S."/>
            <person name="Rokhsar D.S."/>
            <person name="Weissenbach J."/>
            <person name="Armbrust E.V."/>
            <person name="Green B.R."/>
            <person name="Van de Peer Y."/>
            <person name="Grigoriev I.V."/>
        </authorList>
    </citation>
    <scope>NUCLEOTIDE SEQUENCE [LARGE SCALE GENOMIC DNA]</scope>
    <source>
        <strain evidence="2 3">CCAP 1055/1</strain>
    </source>
</reference>
<gene>
    <name evidence="2" type="ORF">PHATRDRAFT_37297</name>
</gene>
<accession>B7G2P6</accession>
<name>B7G2P6_PHATC</name>
<evidence type="ECO:0000259" key="1">
    <source>
        <dbReference type="Pfam" id="PF13843"/>
    </source>
</evidence>
<dbReference type="RefSeq" id="XP_002181417.1">
    <property type="nucleotide sequence ID" value="XM_002181381.1"/>
</dbReference>
<evidence type="ECO:0000313" key="2">
    <source>
        <dbReference type="EMBL" id="EEC47340.1"/>
    </source>
</evidence>
<keyword evidence="3" id="KW-1185">Reference proteome</keyword>
<evidence type="ECO:0000313" key="3">
    <source>
        <dbReference type="Proteomes" id="UP000000759"/>
    </source>
</evidence>
<proteinExistence type="predicted"/>
<reference evidence="3" key="2">
    <citation type="submission" date="2008-08" db="EMBL/GenBank/DDBJ databases">
        <authorList>
            <consortium name="Diatom Consortium"/>
            <person name="Grigoriev I."/>
            <person name="Grimwood J."/>
            <person name="Kuo A."/>
            <person name="Otillar R.P."/>
            <person name="Salamov A."/>
            <person name="Detter J.C."/>
            <person name="Lindquist E."/>
            <person name="Shapiro H."/>
            <person name="Lucas S."/>
            <person name="Glavina del Rio T."/>
            <person name="Pitluck S."/>
            <person name="Rokhsar D."/>
            <person name="Bowler C."/>
        </authorList>
    </citation>
    <scope>GENOME REANNOTATION</scope>
    <source>
        <strain evidence="3">CCAP 1055/1</strain>
    </source>
</reference>
<dbReference type="EMBL" id="CM000614">
    <property type="protein sequence ID" value="EEC47340.1"/>
    <property type="molecule type" value="Genomic_DNA"/>
</dbReference>
<sequence length="527" mass="58240">MPVRDPRLRIGGKVTAKACHVVHLSECARRYGVNKHSKRLVGTVLDVTTTPVSITTGRTSTLITAVYDFGESLFKEKTLNIRSVKAFVPPEDEGMSLIEELAAEALQAAEADMEAGNLMEESVEAPVAEMVETPADIEPDTLVDTEPNTPVDTEPDSPVAEIVETPVDTDTSVDTESENPVATVHQTECKTRIQSQPENFFGSLECSYSLQSLSSVAGPNYGPPLHPPSTFLPLHLDAQECPGNGLTISGNISVGVNNVQSDPMGKTITDDEEGDEEDEYLPHGAKIIKELVCPWWGSDRIVCADSYFASVVTAVKLKRIGLRFIGVVKSATRRYPMAYLSQLEMTSRGEWKGLVTDRISDGSCDLMAFVWVDRDRRYFISTASNLNRGWSPVCYRWRQVDTSPDADPERVEINIAQPVAAEVYYSCCAMIDRHNRSRQDTLMLERKLGTWDWSTRVNLSIFGIIVVGTWLAYSQCTGIGKSAGREEKQKDFYSALAEELVDNQYDSVGSRKVGRELESRDVVSPHI</sequence>
<dbReference type="KEGG" id="pti:PHATRDRAFT_37297"/>
<dbReference type="GeneID" id="7201944"/>
<dbReference type="InterPro" id="IPR029526">
    <property type="entry name" value="PGBD"/>
</dbReference>